<proteinExistence type="predicted"/>
<feature type="repeat" description="ANK" evidence="3">
    <location>
        <begin position="756"/>
        <end position="778"/>
    </location>
</feature>
<dbReference type="SUPFAM" id="SSF52540">
    <property type="entry name" value="P-loop containing nucleoside triphosphate hydrolases"/>
    <property type="match status" value="1"/>
</dbReference>
<dbReference type="EMBL" id="JAGHQL010000186">
    <property type="protein sequence ID" value="KAH0536690.1"/>
    <property type="molecule type" value="Genomic_DNA"/>
</dbReference>
<dbReference type="PROSITE" id="PS50088">
    <property type="entry name" value="ANK_REPEAT"/>
    <property type="match status" value="13"/>
</dbReference>
<reference evidence="6" key="1">
    <citation type="submission" date="2021-03" db="EMBL/GenBank/DDBJ databases">
        <title>Comparative genomics and phylogenomic investigation of the class Geoglossomycetes provide insights into ecological specialization and systematics.</title>
        <authorList>
            <person name="Melie T."/>
            <person name="Pirro S."/>
            <person name="Miller A.N."/>
            <person name="Quandt A."/>
        </authorList>
    </citation>
    <scope>NUCLEOTIDE SEQUENCE</scope>
    <source>
        <strain evidence="6">GBOQ0MN5Z8</strain>
    </source>
</reference>
<organism evidence="6 7">
    <name type="scientific">Glutinoglossum americanum</name>
    <dbReference type="NCBI Taxonomy" id="1670608"/>
    <lineage>
        <taxon>Eukaryota</taxon>
        <taxon>Fungi</taxon>
        <taxon>Dikarya</taxon>
        <taxon>Ascomycota</taxon>
        <taxon>Pezizomycotina</taxon>
        <taxon>Geoglossomycetes</taxon>
        <taxon>Geoglossales</taxon>
        <taxon>Geoglossaceae</taxon>
        <taxon>Glutinoglossum</taxon>
    </lineage>
</organism>
<feature type="domain" description="Nephrocystin 3-like N-terminal" evidence="5">
    <location>
        <begin position="218"/>
        <end position="353"/>
    </location>
</feature>
<dbReference type="InterPro" id="IPR054471">
    <property type="entry name" value="GPIID_WHD"/>
</dbReference>
<keyword evidence="1" id="KW-0677">Repeat</keyword>
<dbReference type="Pfam" id="PF13637">
    <property type="entry name" value="Ank_4"/>
    <property type="match status" value="1"/>
</dbReference>
<feature type="repeat" description="ANK" evidence="3">
    <location>
        <begin position="1062"/>
        <end position="1095"/>
    </location>
</feature>
<dbReference type="InterPro" id="IPR002110">
    <property type="entry name" value="Ankyrin_rpt"/>
</dbReference>
<feature type="repeat" description="ANK" evidence="3">
    <location>
        <begin position="1096"/>
        <end position="1119"/>
    </location>
</feature>
<protein>
    <recommendedName>
        <fullName evidence="8">NACHT domain-containing protein</fullName>
    </recommendedName>
</protein>
<gene>
    <name evidence="6" type="ORF">FGG08_006456</name>
</gene>
<feature type="repeat" description="ANK" evidence="3">
    <location>
        <begin position="858"/>
        <end position="881"/>
    </location>
</feature>
<dbReference type="Pfam" id="PF00023">
    <property type="entry name" value="Ank"/>
    <property type="match status" value="3"/>
</dbReference>
<feature type="repeat" description="ANK" evidence="3">
    <location>
        <begin position="892"/>
        <end position="915"/>
    </location>
</feature>
<evidence type="ECO:0000313" key="7">
    <source>
        <dbReference type="Proteomes" id="UP000698800"/>
    </source>
</evidence>
<dbReference type="Gene3D" id="3.40.50.300">
    <property type="entry name" value="P-loop containing nucleotide triphosphate hydrolases"/>
    <property type="match status" value="1"/>
</dbReference>
<dbReference type="PANTHER" id="PTHR24171">
    <property type="entry name" value="ANKYRIN REPEAT DOMAIN-CONTAINING PROTEIN 39-RELATED"/>
    <property type="match status" value="1"/>
</dbReference>
<dbReference type="InterPro" id="IPR027417">
    <property type="entry name" value="P-loop_NTPase"/>
</dbReference>
<comment type="caution">
    <text evidence="6">The sequence shown here is derived from an EMBL/GenBank/DDBJ whole genome shotgun (WGS) entry which is preliminary data.</text>
</comment>
<dbReference type="SUPFAM" id="SSF48403">
    <property type="entry name" value="Ankyrin repeat"/>
    <property type="match status" value="2"/>
</dbReference>
<feature type="repeat" description="ANK" evidence="3">
    <location>
        <begin position="960"/>
        <end position="984"/>
    </location>
</feature>
<feature type="repeat" description="ANK" evidence="3">
    <location>
        <begin position="1028"/>
        <end position="1051"/>
    </location>
</feature>
<accession>A0A9P8HW05</accession>
<dbReference type="Pfam" id="PF22939">
    <property type="entry name" value="WHD_GPIID"/>
    <property type="match status" value="1"/>
</dbReference>
<feature type="repeat" description="ANK" evidence="3">
    <location>
        <begin position="824"/>
        <end position="857"/>
    </location>
</feature>
<dbReference type="InterPro" id="IPR056884">
    <property type="entry name" value="NPHP3-like_N"/>
</dbReference>
<name>A0A9P8HW05_9PEZI</name>
<evidence type="ECO:0000259" key="4">
    <source>
        <dbReference type="Pfam" id="PF22939"/>
    </source>
</evidence>
<evidence type="ECO:0000256" key="1">
    <source>
        <dbReference type="ARBA" id="ARBA00022737"/>
    </source>
</evidence>
<feature type="repeat" description="ANK" evidence="3">
    <location>
        <begin position="790"/>
        <end position="823"/>
    </location>
</feature>
<feature type="repeat" description="ANK" evidence="3">
    <location>
        <begin position="688"/>
        <end position="711"/>
    </location>
</feature>
<dbReference type="SMART" id="SM00248">
    <property type="entry name" value="ANK"/>
    <property type="match status" value="17"/>
</dbReference>
<keyword evidence="7" id="KW-1185">Reference proteome</keyword>
<feature type="repeat" description="ANK" evidence="3">
    <location>
        <begin position="722"/>
        <end position="745"/>
    </location>
</feature>
<dbReference type="OrthoDB" id="195446at2759"/>
<evidence type="ECO:0000313" key="6">
    <source>
        <dbReference type="EMBL" id="KAH0536690.1"/>
    </source>
</evidence>
<evidence type="ECO:0008006" key="8">
    <source>
        <dbReference type="Google" id="ProtNLM"/>
    </source>
</evidence>
<dbReference type="PANTHER" id="PTHR24171:SF9">
    <property type="entry name" value="ANKYRIN REPEAT DOMAIN-CONTAINING PROTEIN 39"/>
    <property type="match status" value="1"/>
</dbReference>
<dbReference type="Pfam" id="PF24883">
    <property type="entry name" value="NPHP3_N"/>
    <property type="match status" value="1"/>
</dbReference>
<feature type="domain" description="GPI inositol-deacylase winged helix" evidence="4">
    <location>
        <begin position="477"/>
        <end position="549"/>
    </location>
</feature>
<evidence type="ECO:0000256" key="2">
    <source>
        <dbReference type="ARBA" id="ARBA00023043"/>
    </source>
</evidence>
<dbReference type="Proteomes" id="UP000698800">
    <property type="component" value="Unassembled WGS sequence"/>
</dbReference>
<sequence length="1292" mass="143145">MDPVTVVGLAASIIQVINATTKAIKYLNDVKGAPKDRARLAREATSLLALLTDLRYMVEEAKSTDSWFTCVSSLGVEMGPIEQFKSEMEELARKLKPQSGIKKLGKTLLWTLDKNEINNILSKIERLKTRVGLALQKDHFALSQAIKDDIAEVTTGITELRVDQEGKESRPYLAVLLATHDTEHSGKKELGNGYWRPMFSRTGLMEPGEFCGVLDFVKAGAGKTILVSIVVDYLERSFEKENVAIAYIYCSYKEQEDQTVVNLIASLLQQLVQRNPIISDEVMSLHRSHIRKRTRPKLDEYSSLLQSEVCRFSKVFIVIDALDECPESKRTRDNFLVEVRKLQPRIHLLVTSRHVSTIEREFEKSARVEIRASDEDVKRYLEGRVKTEGRLVRHVKADPALQDTIVNTIAEKAKGIRNQTYQLILPRFLLAQLHMDSLAKKHNRRDVRTALRNLPKELDDTYDEAMQRIRGQDEEDAKLAERILYWISYAFRPLTVTEIKHALAVQPGDVDFDEEAMPDVLVSICAGLVTVDRESNITRLVHYTTQEYFERTRMTWFPNAQTNIATTCLTYISFDVFAQGYCRSDQEFEIRMQKYPLLEYAAQHWGDHARGDPEEAIKEIALKFLKHNSKVMCSSQVTGILKYRYPGYSQTFPKHVTSLHIVASIGLTTMVRPLLECEGVDTNSKGSNGRTPLSWAAGNGHEAVVRMLVEHESIDADSKDSYGRTPLSWAAGNGHEAVVRMLVEHEGVDADSKGHYGWTPLLWAAKNGHEAVVRMLVELEGVDADSKDTHGRTPLSLAAINGHEVVVRMLVKHEGIDADSKDSHGQTPLSLAAINGHEAVVRMLVKHEGIDADSKDSYGRTPLSRAAGNGHEAVVRLLVEHEGTDADSKDPNGQTPLSWAAKNGHEAVVQLLAERKDVDISTEDFYSRTPLSWAAENGREAVVRVLAEHGGVDVDSKDYRGQTPLSLAAENGHEAVVRLLVEHGGVDADSKNSGGQTPLSWAARNGHDAVVRLLVEHEGVDVDSKDYRGQTPLSLAAENGHEAVVRLLVEHEGVDADSKDFGGQTPLSWAARNGHDAVMRMLVEHEGVDVDSKDYHGQTPLSLAAENGHEAVVRLLVEHEGVDADSKDSGGQTPLSWAARNGHDAVMRPLAEREGVDIDTKDFYSRTPLSWAARYGHEAVVRMLVEYEDVDVNSKDYSYGERPLSRAAGSGCEATARLPVEHEGVDANSGCGRTPLSWAIVNEHKAVVRLLIACKGVDVNCKDPSGHSLVTLAILTGNGALVRLLTMPSPGP</sequence>
<feature type="repeat" description="ANK" evidence="3">
    <location>
        <begin position="1130"/>
        <end position="1163"/>
    </location>
</feature>
<evidence type="ECO:0000256" key="3">
    <source>
        <dbReference type="PROSITE-ProRule" id="PRU00023"/>
    </source>
</evidence>
<dbReference type="Pfam" id="PF12796">
    <property type="entry name" value="Ank_2"/>
    <property type="match status" value="5"/>
</dbReference>
<dbReference type="Gene3D" id="1.25.40.20">
    <property type="entry name" value="Ankyrin repeat-containing domain"/>
    <property type="match status" value="6"/>
</dbReference>
<dbReference type="InterPro" id="IPR036770">
    <property type="entry name" value="Ankyrin_rpt-contain_sf"/>
</dbReference>
<feature type="repeat" description="ANK" evidence="3">
    <location>
        <begin position="994"/>
        <end position="1017"/>
    </location>
</feature>
<evidence type="ECO:0000259" key="5">
    <source>
        <dbReference type="Pfam" id="PF24883"/>
    </source>
</evidence>
<keyword evidence="2 3" id="KW-0040">ANK repeat</keyword>
<dbReference type="PROSITE" id="PS50297">
    <property type="entry name" value="ANK_REP_REGION"/>
    <property type="match status" value="12"/>
</dbReference>